<keyword evidence="2" id="KW-1185">Reference proteome</keyword>
<proteinExistence type="predicted"/>
<reference evidence="1 2" key="1">
    <citation type="journal article" date="2018" name="Sci. Adv.">
        <title>Multi-heme cytochromes provide a pathway for survival in energy-limited environments.</title>
        <authorList>
            <person name="Deng X."/>
            <person name="Dohmae N."/>
            <person name="Nealson K.H."/>
            <person name="Hashimoto K."/>
            <person name="Okamoto A."/>
        </authorList>
    </citation>
    <scope>NUCLEOTIDE SEQUENCE [LARGE SCALE GENOMIC DNA]</scope>
    <source>
        <strain evidence="1 2">IS5</strain>
    </source>
</reference>
<evidence type="ECO:0000313" key="1">
    <source>
        <dbReference type="EMBL" id="BBD09578.1"/>
    </source>
</evidence>
<dbReference type="Proteomes" id="UP000269883">
    <property type="component" value="Chromosome"/>
</dbReference>
<dbReference type="AlphaFoldDB" id="A0A2Z6B2A8"/>
<name>A0A2Z6B2A8_9BACT</name>
<gene>
    <name evidence="1" type="ORF">DFE_2852</name>
</gene>
<protein>
    <submittedName>
        <fullName evidence="1">APHP domain protein</fullName>
    </submittedName>
</protein>
<organism evidence="1 2">
    <name type="scientific">Desulfovibrio ferrophilus</name>
    <dbReference type="NCBI Taxonomy" id="241368"/>
    <lineage>
        <taxon>Bacteria</taxon>
        <taxon>Pseudomonadati</taxon>
        <taxon>Thermodesulfobacteriota</taxon>
        <taxon>Desulfovibrionia</taxon>
        <taxon>Desulfovibrionales</taxon>
        <taxon>Desulfovibrionaceae</taxon>
        <taxon>Desulfovibrio</taxon>
    </lineage>
</organism>
<dbReference type="KEGG" id="dfl:DFE_2852"/>
<sequence length="107" mass="11804">MGDVVNLRGMDCSRRVWGPRAAGDNREAKAEGMVNREANMTWIEQYVAGKQIRGRLSPVVNISGEVDIFKPCLAGALLNFEPKGAVSDYNGPAFYSLFVKSIKRILN</sequence>
<dbReference type="EMBL" id="AP017378">
    <property type="protein sequence ID" value="BBD09578.1"/>
    <property type="molecule type" value="Genomic_DNA"/>
</dbReference>
<evidence type="ECO:0000313" key="2">
    <source>
        <dbReference type="Proteomes" id="UP000269883"/>
    </source>
</evidence>
<accession>A0A2Z6B2A8</accession>